<dbReference type="REBASE" id="36210">
    <property type="entry name" value="M.Taz9ORF2396P"/>
</dbReference>
<sequence length="286" mass="32931">MAGKNLPIKPYLKWAGGKRQLLSEIKKHLPQNINSLTYYEPFVGAGAVLFDLQPQKAVINDFNTELILTYRVIKDHIEELIQELQIHKEKTNEAYYYEIRATDRDKTEFNTLSEIKRAARLIYLNKTCYNGLYRVNSQGLFNVPYGRYKNPAICEEPVLRAVHNYLAANEITITSGDFEDAVKNINKESFVYFDPPYHSPDKTNFTGYQADGFNEDEQIRLRDTFLNLTKQGIQCLLSNSDTPFIRELYQNPSFEIIAVLAKRTINSDADGRGKVNEVLIKNRSNT</sequence>
<dbReference type="RefSeq" id="WP_015713118.1">
    <property type="nucleotide sequence ID" value="NC_015577.1"/>
</dbReference>
<evidence type="ECO:0000256" key="2">
    <source>
        <dbReference type="ARBA" id="ARBA00011900"/>
    </source>
</evidence>
<dbReference type="PIRSF" id="PIRSF000398">
    <property type="entry name" value="M_m6A_EcoRV"/>
    <property type="match status" value="1"/>
</dbReference>
<dbReference type="OrthoDB" id="9805629at2"/>
<comment type="similarity">
    <text evidence="1">Belongs to the N(4)/N(6)-methyltransferase family.</text>
</comment>
<dbReference type="Proteomes" id="UP000009222">
    <property type="component" value="Chromosome"/>
</dbReference>
<evidence type="ECO:0000256" key="4">
    <source>
        <dbReference type="ARBA" id="ARBA00022679"/>
    </source>
</evidence>
<evidence type="ECO:0000313" key="9">
    <source>
        <dbReference type="Proteomes" id="UP000009222"/>
    </source>
</evidence>
<dbReference type="EC" id="2.1.1.72" evidence="2"/>
<dbReference type="STRING" id="545695.TREAZ_2396"/>
<dbReference type="eggNOG" id="COG0338">
    <property type="taxonomic scope" value="Bacteria"/>
</dbReference>
<dbReference type="GO" id="GO:0009007">
    <property type="term" value="F:site-specific DNA-methyltransferase (adenine-specific) activity"/>
    <property type="evidence" value="ECO:0007669"/>
    <property type="project" value="UniProtKB-EC"/>
</dbReference>
<keyword evidence="3 8" id="KW-0489">Methyltransferase</keyword>
<evidence type="ECO:0000313" key="8">
    <source>
        <dbReference type="EMBL" id="AEF81357.1"/>
    </source>
</evidence>
<dbReference type="InterPro" id="IPR023095">
    <property type="entry name" value="Ade_MeTrfase_dom_2"/>
</dbReference>
<dbReference type="InParanoid" id="F5YGC2"/>
<dbReference type="Gene3D" id="3.40.50.150">
    <property type="entry name" value="Vaccinia Virus protein VP39"/>
    <property type="match status" value="1"/>
</dbReference>
<keyword evidence="9" id="KW-1185">Reference proteome</keyword>
<evidence type="ECO:0000256" key="7">
    <source>
        <dbReference type="PIRSR" id="PIRSR000398-1"/>
    </source>
</evidence>
<reference evidence="9" key="1">
    <citation type="submission" date="2009-12" db="EMBL/GenBank/DDBJ databases">
        <title>Complete sequence of Treponema azotonutricium strain ZAS-9.</title>
        <authorList>
            <person name="Tetu S.G."/>
            <person name="Matson E."/>
            <person name="Ren Q."/>
            <person name="Seshadri R."/>
            <person name="Elbourne L."/>
            <person name="Hassan K.A."/>
            <person name="Durkin A."/>
            <person name="Radune D."/>
            <person name="Mohamoud Y."/>
            <person name="Shay R."/>
            <person name="Jin S."/>
            <person name="Zhang X."/>
            <person name="Lucey K."/>
            <person name="Ballor N.R."/>
            <person name="Ottesen E."/>
            <person name="Rosenthal R."/>
            <person name="Allen A."/>
            <person name="Leadbetter J.R."/>
            <person name="Paulsen I.T."/>
        </authorList>
    </citation>
    <scope>NUCLEOTIDE SEQUENCE [LARGE SCALE GENOMIC DNA]</scope>
    <source>
        <strain evidence="9">ATCC BAA-888 / DSM 13862 / ZAS-9</strain>
    </source>
</reference>
<dbReference type="Pfam" id="PF02086">
    <property type="entry name" value="MethyltransfD12"/>
    <property type="match status" value="1"/>
</dbReference>
<dbReference type="SUPFAM" id="SSF53335">
    <property type="entry name" value="S-adenosyl-L-methionine-dependent methyltransferases"/>
    <property type="match status" value="1"/>
</dbReference>
<feature type="binding site" evidence="7">
    <location>
        <position position="14"/>
    </location>
    <ligand>
        <name>S-adenosyl-L-methionine</name>
        <dbReference type="ChEBI" id="CHEBI:59789"/>
    </ligand>
</feature>
<dbReference type="GO" id="GO:0043565">
    <property type="term" value="F:sequence-specific DNA binding"/>
    <property type="evidence" value="ECO:0007669"/>
    <property type="project" value="TreeGrafter"/>
</dbReference>
<dbReference type="GO" id="GO:1904047">
    <property type="term" value="F:S-adenosyl-L-methionine binding"/>
    <property type="evidence" value="ECO:0007669"/>
    <property type="project" value="TreeGrafter"/>
</dbReference>
<feature type="binding site" evidence="7">
    <location>
        <position position="194"/>
    </location>
    <ligand>
        <name>S-adenosyl-L-methionine</name>
        <dbReference type="ChEBI" id="CHEBI:59789"/>
    </ligand>
</feature>
<evidence type="ECO:0000256" key="5">
    <source>
        <dbReference type="ARBA" id="ARBA00022691"/>
    </source>
</evidence>
<keyword evidence="4 8" id="KW-0808">Transferase</keyword>
<protein>
    <recommendedName>
        <fullName evidence="2">site-specific DNA-methyltransferase (adenine-specific)</fullName>
        <ecNumber evidence="2">2.1.1.72</ecNumber>
    </recommendedName>
</protein>
<dbReference type="HOGENOM" id="CLU_063430_0_0_12"/>
<dbReference type="GO" id="GO:0032259">
    <property type="term" value="P:methylation"/>
    <property type="evidence" value="ECO:0007669"/>
    <property type="project" value="UniProtKB-KW"/>
</dbReference>
<feature type="binding site" evidence="7">
    <location>
        <position position="61"/>
    </location>
    <ligand>
        <name>S-adenosyl-L-methionine</name>
        <dbReference type="ChEBI" id="CHEBI:59789"/>
    </ligand>
</feature>
<comment type="catalytic activity">
    <reaction evidence="6">
        <text>a 2'-deoxyadenosine in DNA + S-adenosyl-L-methionine = an N(6)-methyl-2'-deoxyadenosine in DNA + S-adenosyl-L-homocysteine + H(+)</text>
        <dbReference type="Rhea" id="RHEA:15197"/>
        <dbReference type="Rhea" id="RHEA-COMP:12418"/>
        <dbReference type="Rhea" id="RHEA-COMP:12419"/>
        <dbReference type="ChEBI" id="CHEBI:15378"/>
        <dbReference type="ChEBI" id="CHEBI:57856"/>
        <dbReference type="ChEBI" id="CHEBI:59789"/>
        <dbReference type="ChEBI" id="CHEBI:90615"/>
        <dbReference type="ChEBI" id="CHEBI:90616"/>
        <dbReference type="EC" id="2.1.1.72"/>
    </reaction>
</comment>
<dbReference type="GO" id="GO:0009307">
    <property type="term" value="P:DNA restriction-modification system"/>
    <property type="evidence" value="ECO:0007669"/>
    <property type="project" value="InterPro"/>
</dbReference>
<accession>F5YGC2</accession>
<gene>
    <name evidence="8" type="ordered locus">TREAZ_2396</name>
</gene>
<keyword evidence="5" id="KW-0949">S-adenosyl-L-methionine</keyword>
<proteinExistence type="inferred from homology"/>
<dbReference type="NCBIfam" id="TIGR00571">
    <property type="entry name" value="dam"/>
    <property type="match status" value="1"/>
</dbReference>
<dbReference type="InterPro" id="IPR012327">
    <property type="entry name" value="MeTrfase_D12"/>
</dbReference>
<dbReference type="GO" id="GO:0006298">
    <property type="term" value="P:mismatch repair"/>
    <property type="evidence" value="ECO:0007669"/>
    <property type="project" value="TreeGrafter"/>
</dbReference>
<dbReference type="InterPro" id="IPR029063">
    <property type="entry name" value="SAM-dependent_MTases_sf"/>
</dbReference>
<evidence type="ECO:0000256" key="1">
    <source>
        <dbReference type="ARBA" id="ARBA00006594"/>
    </source>
</evidence>
<name>F5YGC2_LEAAZ</name>
<dbReference type="EMBL" id="CP001841">
    <property type="protein sequence ID" value="AEF81357.1"/>
    <property type="molecule type" value="Genomic_DNA"/>
</dbReference>
<reference evidence="8 9" key="2">
    <citation type="journal article" date="2011" name="ISME J.">
        <title>RNA-seq reveals cooperative metabolic interactions between two termite-gut spirochete species in co-culture.</title>
        <authorList>
            <person name="Rosenthal A.Z."/>
            <person name="Matson E.G."/>
            <person name="Eldar A."/>
            <person name="Leadbetter J.R."/>
        </authorList>
    </citation>
    <scope>NUCLEOTIDE SEQUENCE [LARGE SCALE GENOMIC DNA]</scope>
    <source>
        <strain evidence="9">ATCC BAA-888 / DSM 13862 / ZAS-9</strain>
    </source>
</reference>
<dbReference type="PRINTS" id="PR00505">
    <property type="entry name" value="D12N6MTFRASE"/>
</dbReference>
<evidence type="ECO:0000256" key="6">
    <source>
        <dbReference type="ARBA" id="ARBA00047942"/>
    </source>
</evidence>
<evidence type="ECO:0000256" key="3">
    <source>
        <dbReference type="ARBA" id="ARBA00022603"/>
    </source>
</evidence>
<dbReference type="AlphaFoldDB" id="F5YGC2"/>
<dbReference type="PANTHER" id="PTHR30481:SF3">
    <property type="entry name" value="DNA ADENINE METHYLASE"/>
    <property type="match status" value="1"/>
</dbReference>
<dbReference type="PANTHER" id="PTHR30481">
    <property type="entry name" value="DNA ADENINE METHYLASE"/>
    <property type="match status" value="1"/>
</dbReference>
<organism evidence="8 9">
    <name type="scientific">Leadbettera azotonutricia (strain ATCC BAA-888 / DSM 13862 / ZAS-9)</name>
    <name type="common">Treponema azotonutricium</name>
    <dbReference type="NCBI Taxonomy" id="545695"/>
    <lineage>
        <taxon>Bacteria</taxon>
        <taxon>Pseudomonadati</taxon>
        <taxon>Spirochaetota</taxon>
        <taxon>Spirochaetia</taxon>
        <taxon>Spirochaetales</taxon>
        <taxon>Breznakiellaceae</taxon>
        <taxon>Leadbettera</taxon>
    </lineage>
</organism>
<dbReference type="InterPro" id="IPR012263">
    <property type="entry name" value="M_m6A_EcoRV"/>
</dbReference>
<dbReference type="Gene3D" id="1.10.1020.10">
    <property type="entry name" value="Adenine-specific Methyltransferase, Domain 2"/>
    <property type="match status" value="1"/>
</dbReference>
<dbReference type="KEGG" id="taz:TREAZ_2396"/>
<feature type="binding site" evidence="7">
    <location>
        <position position="18"/>
    </location>
    <ligand>
        <name>S-adenosyl-L-methionine</name>
        <dbReference type="ChEBI" id="CHEBI:59789"/>
    </ligand>
</feature>